<dbReference type="Gene3D" id="3.40.50.720">
    <property type="entry name" value="NAD(P)-binding Rossmann-like Domain"/>
    <property type="match status" value="1"/>
</dbReference>
<dbReference type="InterPro" id="IPR050700">
    <property type="entry name" value="YIM1/Zinc_Alcohol_DH_Fams"/>
</dbReference>
<evidence type="ECO:0000313" key="2">
    <source>
        <dbReference type="EMBL" id="PXW54065.1"/>
    </source>
</evidence>
<dbReference type="InterPro" id="IPR020843">
    <property type="entry name" value="ER"/>
</dbReference>
<evidence type="ECO:0000259" key="1">
    <source>
        <dbReference type="SMART" id="SM00829"/>
    </source>
</evidence>
<dbReference type="Pfam" id="PF08240">
    <property type="entry name" value="ADH_N"/>
    <property type="match status" value="1"/>
</dbReference>
<accession>A0A2V3TYP3</accession>
<dbReference type="RefSeq" id="WP_110377310.1">
    <property type="nucleotide sequence ID" value="NZ_JAHBRY010000002.1"/>
</dbReference>
<dbReference type="Proteomes" id="UP000248021">
    <property type="component" value="Unassembled WGS sequence"/>
</dbReference>
<feature type="domain" description="Enoyl reductase (ER)" evidence="1">
    <location>
        <begin position="10"/>
        <end position="303"/>
    </location>
</feature>
<protein>
    <submittedName>
        <fullName evidence="2">NADPH:quinone reductase-like Zn-dependent oxidoreductase</fullName>
    </submittedName>
</protein>
<dbReference type="InterPro" id="IPR036291">
    <property type="entry name" value="NAD(P)-bd_dom_sf"/>
</dbReference>
<dbReference type="Pfam" id="PF13602">
    <property type="entry name" value="ADH_zinc_N_2"/>
    <property type="match status" value="1"/>
</dbReference>
<dbReference type="OrthoDB" id="9792321at2"/>
<dbReference type="SUPFAM" id="SSF50129">
    <property type="entry name" value="GroES-like"/>
    <property type="match status" value="1"/>
</dbReference>
<dbReference type="EMBL" id="QJJK01000012">
    <property type="protein sequence ID" value="PXW54065.1"/>
    <property type="molecule type" value="Genomic_DNA"/>
</dbReference>
<dbReference type="PANTHER" id="PTHR11695:SF294">
    <property type="entry name" value="RETICULON-4-INTERACTING PROTEIN 1, MITOCHONDRIAL"/>
    <property type="match status" value="1"/>
</dbReference>
<sequence length="305" mass="31711">MWAIQYDRYGPPDVMRLVEAPDPVAGAGEVLVQVQASGVAPFDVKLRAGALQQHFAPRFPQIPGRDGVGVVVALGAGVVDLAVGDRICLLAPRGSGTAATLIACPRTALVPAPSALTTAEAGALLQPGLSALIAVETAAVSPGMRVLVHGGAGAVGGLMVQLLNHRGAIVSATCRAANRGYVRSLGAQRAIAYDEEDFTRIEPQDVVFDLIGGDVHARSYDVLRDGGQLVYLVAAPFVERSERGITVTRAMVTDRPDVMAAVVQAAADGIWRPGVVGTLPLADIGEAHRRIEAGEVTRGRIVLTL</sequence>
<gene>
    <name evidence="2" type="ORF">C7450_11294</name>
</gene>
<evidence type="ECO:0000313" key="3">
    <source>
        <dbReference type="Proteomes" id="UP000248021"/>
    </source>
</evidence>
<reference evidence="2 3" key="1">
    <citation type="submission" date="2018-05" db="EMBL/GenBank/DDBJ databases">
        <title>Genomic Encyclopedia of Type Strains, Phase IV (KMG-IV): sequencing the most valuable type-strain genomes for metagenomic binning, comparative biology and taxonomic classification.</title>
        <authorList>
            <person name="Goeker M."/>
        </authorList>
    </citation>
    <scope>NUCLEOTIDE SEQUENCE [LARGE SCALE GENOMIC DNA]</scope>
    <source>
        <strain evidence="2 3">DSM 6462</strain>
    </source>
</reference>
<dbReference type="InterPro" id="IPR013154">
    <property type="entry name" value="ADH-like_N"/>
</dbReference>
<name>A0A2V3TYP3_9HYPH</name>
<dbReference type="SUPFAM" id="SSF51735">
    <property type="entry name" value="NAD(P)-binding Rossmann-fold domains"/>
    <property type="match status" value="1"/>
</dbReference>
<organism evidence="2 3">
    <name type="scientific">Chelatococcus asaccharovorans</name>
    <dbReference type="NCBI Taxonomy" id="28210"/>
    <lineage>
        <taxon>Bacteria</taxon>
        <taxon>Pseudomonadati</taxon>
        <taxon>Pseudomonadota</taxon>
        <taxon>Alphaproteobacteria</taxon>
        <taxon>Hyphomicrobiales</taxon>
        <taxon>Chelatococcaceae</taxon>
        <taxon>Chelatococcus</taxon>
    </lineage>
</organism>
<dbReference type="GO" id="GO:0016491">
    <property type="term" value="F:oxidoreductase activity"/>
    <property type="evidence" value="ECO:0007669"/>
    <property type="project" value="InterPro"/>
</dbReference>
<dbReference type="InterPro" id="IPR011032">
    <property type="entry name" value="GroES-like_sf"/>
</dbReference>
<dbReference type="AlphaFoldDB" id="A0A2V3TYP3"/>
<comment type="caution">
    <text evidence="2">The sequence shown here is derived from an EMBL/GenBank/DDBJ whole genome shotgun (WGS) entry which is preliminary data.</text>
</comment>
<dbReference type="CDD" id="cd05289">
    <property type="entry name" value="MDR_like_2"/>
    <property type="match status" value="1"/>
</dbReference>
<keyword evidence="3" id="KW-1185">Reference proteome</keyword>
<dbReference type="Gene3D" id="3.90.180.10">
    <property type="entry name" value="Medium-chain alcohol dehydrogenases, catalytic domain"/>
    <property type="match status" value="1"/>
</dbReference>
<dbReference type="PANTHER" id="PTHR11695">
    <property type="entry name" value="ALCOHOL DEHYDROGENASE RELATED"/>
    <property type="match status" value="1"/>
</dbReference>
<dbReference type="SMART" id="SM00829">
    <property type="entry name" value="PKS_ER"/>
    <property type="match status" value="1"/>
</dbReference>
<proteinExistence type="predicted"/>